<evidence type="ECO:0000256" key="3">
    <source>
        <dbReference type="ARBA" id="ARBA00022679"/>
    </source>
</evidence>
<dbReference type="EMBL" id="UYWW01001760">
    <property type="protein sequence ID" value="VDM10955.1"/>
    <property type="molecule type" value="Genomic_DNA"/>
</dbReference>
<gene>
    <name evidence="8" type="ORF">WBA_LOCUS4341</name>
    <name evidence="7" type="ORF">WUBG_01574</name>
</gene>
<evidence type="ECO:0000256" key="5">
    <source>
        <dbReference type="ARBA" id="ARBA00023180"/>
    </source>
</evidence>
<reference evidence="9" key="2">
    <citation type="submission" date="2012-08" db="EMBL/GenBank/DDBJ databases">
        <title>The Genome Sequence of Wuchereria bancrofti.</title>
        <authorList>
            <person name="Nutman T.B."/>
            <person name="Fink D.L."/>
            <person name="Russ C."/>
            <person name="Young S."/>
            <person name="Zeng Q."/>
            <person name="Koehrsen M."/>
            <person name="Alvarado L."/>
            <person name="Berlin A."/>
            <person name="Chapman S.B."/>
            <person name="Chen Z."/>
            <person name="Freedman E."/>
            <person name="Gellesch M."/>
            <person name="Goldberg J."/>
            <person name="Griggs A."/>
            <person name="Gujja S."/>
            <person name="Heilman E.R."/>
            <person name="Heiman D."/>
            <person name="Hepburn T."/>
            <person name="Howarth C."/>
            <person name="Jen D."/>
            <person name="Larson L."/>
            <person name="Lewis B."/>
            <person name="Mehta T."/>
            <person name="Park D."/>
            <person name="Pearson M."/>
            <person name="Roberts A."/>
            <person name="Saif S."/>
            <person name="Shea T."/>
            <person name="Shenoy N."/>
            <person name="Sisk P."/>
            <person name="Stolte C."/>
            <person name="Sykes S."/>
            <person name="Walk T."/>
            <person name="White J."/>
            <person name="Yandava C."/>
            <person name="Haas B."/>
            <person name="Henn M.R."/>
            <person name="Nusbaum C."/>
            <person name="Birren B."/>
        </authorList>
    </citation>
    <scope>NUCLEOTIDE SEQUENCE [LARGE SCALE GENOMIC DNA]</scope>
    <source>
        <strain evidence="9">NA</strain>
    </source>
</reference>
<evidence type="ECO:0000256" key="2">
    <source>
        <dbReference type="ARBA" id="ARBA00022676"/>
    </source>
</evidence>
<evidence type="ECO:0000256" key="4">
    <source>
        <dbReference type="ARBA" id="ARBA00023136"/>
    </source>
</evidence>
<keyword evidence="11" id="KW-1185">Reference proteome</keyword>
<feature type="signal peptide" evidence="6">
    <location>
        <begin position="1"/>
        <end position="21"/>
    </location>
</feature>
<dbReference type="Proteomes" id="UP000004810">
    <property type="component" value="Unassembled WGS sequence"/>
</dbReference>
<name>J9EY13_WUCBA</name>
<dbReference type="InterPro" id="IPR003406">
    <property type="entry name" value="Glyco_trans_14"/>
</dbReference>
<dbReference type="GO" id="GO:0016020">
    <property type="term" value="C:membrane"/>
    <property type="evidence" value="ECO:0007669"/>
    <property type="project" value="UniProtKB-SubCell"/>
</dbReference>
<keyword evidence="5" id="KW-0325">Glycoprotein</keyword>
<keyword evidence="4" id="KW-0472">Membrane</keyword>
<evidence type="ECO:0000256" key="6">
    <source>
        <dbReference type="SAM" id="SignalP"/>
    </source>
</evidence>
<organism evidence="7 9">
    <name type="scientific">Wuchereria bancrofti</name>
    <dbReference type="NCBI Taxonomy" id="6293"/>
    <lineage>
        <taxon>Eukaryota</taxon>
        <taxon>Metazoa</taxon>
        <taxon>Ecdysozoa</taxon>
        <taxon>Nematoda</taxon>
        <taxon>Chromadorea</taxon>
        <taxon>Rhabditida</taxon>
        <taxon>Spirurina</taxon>
        <taxon>Spiruromorpha</taxon>
        <taxon>Filarioidea</taxon>
        <taxon>Onchocercidae</taxon>
        <taxon>Wuchereria</taxon>
    </lineage>
</organism>
<dbReference type="OrthoDB" id="2019572at2759"/>
<comment type="subcellular location">
    <subcellularLocation>
        <location evidence="1">Membrane</location>
        <topology evidence="1">Single-pass type II membrane protein</topology>
    </subcellularLocation>
</comment>
<reference evidence="7" key="1">
    <citation type="submission" date="2012-08" db="EMBL/GenBank/DDBJ databases">
        <title>The Genome Sequence of Wuchereria bancrofti.</title>
        <authorList>
            <consortium name="The Broad Institute Genome Sequencing Platform"/>
            <consortium name="Broad Institute Genome Sequencing Center for Infectious Disease"/>
            <person name="Nutman T.B."/>
            <person name="Fink D.L."/>
            <person name="Russ C."/>
            <person name="Young S."/>
            <person name="Zeng Q."/>
            <person name="Koehrsen M."/>
            <person name="Alvarado L."/>
            <person name="Berlin A."/>
            <person name="Borenstein D."/>
            <person name="Chapman S.B."/>
            <person name="Chen Z."/>
            <person name="Engels R."/>
            <person name="Freedman E."/>
            <person name="Gellesch M."/>
            <person name="Goldberg J."/>
            <person name="Griggs A."/>
            <person name="Gujja S."/>
            <person name="Heilman E.R."/>
            <person name="Heiman D."/>
            <person name="Hepburn T."/>
            <person name="Howarth C."/>
            <person name="Jen D."/>
            <person name="Larson L."/>
            <person name="Lewis B."/>
            <person name="Mehta T."/>
            <person name="Park D."/>
            <person name="Pearson M."/>
            <person name="Richards J."/>
            <person name="Roberts A."/>
            <person name="Saif S."/>
            <person name="Shea T."/>
            <person name="Shenoy N."/>
            <person name="Sisk P."/>
            <person name="Stolte C."/>
            <person name="Sykes S."/>
            <person name="Walk T."/>
            <person name="White J."/>
            <person name="Yandava C."/>
            <person name="Haas B."/>
            <person name="Henn M.R."/>
            <person name="Nusbaum C."/>
            <person name="Birren B."/>
        </authorList>
    </citation>
    <scope>NUCLEOTIDE SEQUENCE</scope>
</reference>
<dbReference type="Proteomes" id="UP000270924">
    <property type="component" value="Unassembled WGS sequence"/>
</dbReference>
<accession>J9EY13</accession>
<dbReference type="Proteomes" id="UP000093561">
    <property type="component" value="Unassembled WGS sequence"/>
</dbReference>
<protein>
    <submittedName>
        <fullName evidence="7 12">Core-2/I-Branching enzyme family protein</fullName>
    </submittedName>
</protein>
<dbReference type="EMBL" id="ADBV01000365">
    <property type="protein sequence ID" value="EJW87516.1"/>
    <property type="molecule type" value="Genomic_DNA"/>
</dbReference>
<evidence type="ECO:0000313" key="10">
    <source>
        <dbReference type="Proteomes" id="UP000093561"/>
    </source>
</evidence>
<dbReference type="AlphaFoldDB" id="J9EY13"/>
<feature type="chain" id="PRO_5044182160" evidence="6">
    <location>
        <begin position="22"/>
        <end position="455"/>
    </location>
</feature>
<evidence type="ECO:0000313" key="7">
    <source>
        <dbReference type="EMBL" id="EJW87516.1"/>
    </source>
</evidence>
<keyword evidence="2" id="KW-0328">Glycosyltransferase</keyword>
<dbReference type="FunCoup" id="J9EY13">
    <property type="interactions" value="268"/>
</dbReference>
<dbReference type="OMA" id="CENIKQR"/>
<evidence type="ECO:0000313" key="11">
    <source>
        <dbReference type="Proteomes" id="UP000270924"/>
    </source>
</evidence>
<proteinExistence type="predicted"/>
<dbReference type="GO" id="GO:0016757">
    <property type="term" value="F:glycosyltransferase activity"/>
    <property type="evidence" value="ECO:0007669"/>
    <property type="project" value="UniProtKB-KW"/>
</dbReference>
<evidence type="ECO:0000256" key="1">
    <source>
        <dbReference type="ARBA" id="ARBA00004606"/>
    </source>
</evidence>
<reference evidence="10" key="4">
    <citation type="journal article" date="2016" name="Mol. Ecol.">
        <title>Population genomics of the filarial nematode parasite Wuchereria bancrofti from mosquitoes.</title>
        <authorList>
            <person name="Small S.T."/>
            <person name="Reimer L.J."/>
            <person name="Tisch D.J."/>
            <person name="King C.L."/>
            <person name="Christensen B.M."/>
            <person name="Siba P.M."/>
            <person name="Kazura J.W."/>
            <person name="Serre D."/>
            <person name="Zimmerman P.A."/>
        </authorList>
    </citation>
    <scope>NUCLEOTIDE SEQUENCE</scope>
    <source>
        <strain evidence="10">pt0022</strain>
    </source>
</reference>
<evidence type="ECO:0000313" key="12">
    <source>
        <dbReference type="WBParaSite" id="mrna-Wban_02728"/>
    </source>
</evidence>
<dbReference type="WBParaSite" id="mrna-Wban_02728">
    <property type="protein sequence ID" value="mrna-Wban_02728"/>
    <property type="gene ID" value="Wban_02728"/>
</dbReference>
<keyword evidence="6" id="KW-0732">Signal</keyword>
<reference evidence="8 11" key="5">
    <citation type="submission" date="2018-11" db="EMBL/GenBank/DDBJ databases">
        <authorList>
            <consortium name="Pathogen Informatics"/>
        </authorList>
    </citation>
    <scope>NUCLEOTIDE SEQUENCE [LARGE SCALE GENOMIC DNA]</scope>
</reference>
<dbReference type="PANTHER" id="PTHR46671">
    <property type="entry name" value="PROTEIN CBG11221"/>
    <property type="match status" value="1"/>
</dbReference>
<reference evidence="12" key="6">
    <citation type="submission" date="2024-02" db="UniProtKB">
        <authorList>
            <consortium name="WormBaseParasite"/>
        </authorList>
    </citation>
    <scope>IDENTIFICATION</scope>
    <source>
        <strain evidence="12">pt0022</strain>
    </source>
</reference>
<dbReference type="Pfam" id="PF02485">
    <property type="entry name" value="Branch"/>
    <property type="match status" value="1"/>
</dbReference>
<sequence>MFSIINLSIISLLIVFQLLSNFHHIYVLGDGEGTTVTPQDELTAVTGQDGITAGTDESMRLLPLIHEHSPSEKDCDAALNDPAIAAELTSKPYTVDSDKVDANIINSCENIKQRGLYPENPASDEEKDFPIVFIRVIYRAYHVQELLFNLMYAPQNLYCYALDSKSNALFHEQMQNLSKCFPNVILTELEYEVDSAGHNMTKSYMKCLESVSKKPGWKYAILLQNDDFPIKSNYEMVKILDILNGSNAINVGRPYRHRIPQHVDWSYAGLQLFKDSSKNVPDSHLKIAKGSPSVALSRGFVDYVMGELNLTTLINIFDSKPFGTDEMIFHSLHSDDALDAPGGFTRKCIDEQNDFTTRYVAWSWSNRPCKSGNYRHSACVFGVADLNLLENIQHLFANKMLSENDYGAIACWAMRFSKRIASKSTVDFENYKQSQIVRFNQDKDMWRKNISMFEC</sequence>
<dbReference type="PANTHER" id="PTHR46671:SF7">
    <property type="entry name" value="CORE-2_I-BRANCHING ENZYME"/>
    <property type="match status" value="1"/>
</dbReference>
<evidence type="ECO:0000313" key="8">
    <source>
        <dbReference type="EMBL" id="VDM10955.1"/>
    </source>
</evidence>
<reference evidence="10" key="3">
    <citation type="submission" date="2015-03" db="EMBL/GenBank/DDBJ databases">
        <title>Wuchereria bancrofti Genome Sequencing Papua New Guinea Strain.</title>
        <authorList>
            <person name="Small S.T."/>
            <person name="Serre D."/>
            <person name="Zimmerman P.A."/>
        </authorList>
    </citation>
    <scope>NUCLEOTIDE SEQUENCE [LARGE SCALE GENOMIC DNA]</scope>
    <source>
        <strain evidence="10">pt0022</strain>
    </source>
</reference>
<keyword evidence="3" id="KW-0808">Transferase</keyword>
<evidence type="ECO:0000313" key="9">
    <source>
        <dbReference type="Proteomes" id="UP000004810"/>
    </source>
</evidence>